<protein>
    <submittedName>
        <fullName evidence="2">Uncharacterized protein</fullName>
    </submittedName>
</protein>
<dbReference type="eggNOG" id="ENOG50346VN">
    <property type="taxonomic scope" value="Bacteria"/>
</dbReference>
<proteinExistence type="predicted"/>
<name>K9VRW5_9CYAN</name>
<organism evidence="2 3">
    <name type="scientific">Phormidium nigroviride PCC 7112</name>
    <dbReference type="NCBI Taxonomy" id="179408"/>
    <lineage>
        <taxon>Bacteria</taxon>
        <taxon>Bacillati</taxon>
        <taxon>Cyanobacteriota</taxon>
        <taxon>Cyanophyceae</taxon>
        <taxon>Oscillatoriophycideae</taxon>
        <taxon>Oscillatoriales</taxon>
        <taxon>Oscillatoriaceae</taxon>
        <taxon>Phormidium</taxon>
    </lineage>
</organism>
<evidence type="ECO:0000313" key="2">
    <source>
        <dbReference type="EMBL" id="AFZ09960.1"/>
    </source>
</evidence>
<dbReference type="STRING" id="179408.Osc7112_5749"/>
<accession>K9VRW5</accession>
<gene>
    <name evidence="2" type="ORF">Osc7112_5749</name>
</gene>
<evidence type="ECO:0000256" key="1">
    <source>
        <dbReference type="SAM" id="MobiDB-lite"/>
    </source>
</evidence>
<feature type="region of interest" description="Disordered" evidence="1">
    <location>
        <begin position="1"/>
        <end position="23"/>
    </location>
</feature>
<evidence type="ECO:0000313" key="3">
    <source>
        <dbReference type="Proteomes" id="UP000010478"/>
    </source>
</evidence>
<dbReference type="HOGENOM" id="CLU_2667582_0_0_3"/>
<reference evidence="2 3" key="1">
    <citation type="submission" date="2012-05" db="EMBL/GenBank/DDBJ databases">
        <title>Finished chromosome of genome of Oscillatoria sp. PCC 7112.</title>
        <authorList>
            <consortium name="US DOE Joint Genome Institute"/>
            <person name="Gugger M."/>
            <person name="Coursin T."/>
            <person name="Rippka R."/>
            <person name="Tandeau De Marsac N."/>
            <person name="Huntemann M."/>
            <person name="Wei C.-L."/>
            <person name="Han J."/>
            <person name="Detter J.C."/>
            <person name="Han C."/>
            <person name="Tapia R."/>
            <person name="Davenport K."/>
            <person name="Daligault H."/>
            <person name="Erkkila T."/>
            <person name="Gu W."/>
            <person name="Munk A.C.C."/>
            <person name="Teshima H."/>
            <person name="Xu Y."/>
            <person name="Chain P."/>
            <person name="Chen A."/>
            <person name="Krypides N."/>
            <person name="Mavromatis K."/>
            <person name="Markowitz V."/>
            <person name="Szeto E."/>
            <person name="Ivanova N."/>
            <person name="Mikhailova N."/>
            <person name="Ovchinnikova G."/>
            <person name="Pagani I."/>
            <person name="Pati A."/>
            <person name="Goodwin L."/>
            <person name="Peters L."/>
            <person name="Pitluck S."/>
            <person name="Woyke T."/>
            <person name="Kerfeld C."/>
        </authorList>
    </citation>
    <scope>NUCLEOTIDE SEQUENCE [LARGE SCALE GENOMIC DNA]</scope>
    <source>
        <strain evidence="2 3">PCC 7112</strain>
    </source>
</reference>
<sequence>MVEAGGLTEREDTISPGRTGSQKPGFFIAIVCYSPLKRAKTALRGVVHPSRIVLETCYLRILRLSPVPGLVIKNN</sequence>
<dbReference type="AlphaFoldDB" id="K9VRW5"/>
<dbReference type="Proteomes" id="UP000010478">
    <property type="component" value="Chromosome"/>
</dbReference>
<dbReference type="KEGG" id="oni:Osc7112_5749"/>
<keyword evidence="3" id="KW-1185">Reference proteome</keyword>
<dbReference type="EMBL" id="CP003614">
    <property type="protein sequence ID" value="AFZ09960.1"/>
    <property type="molecule type" value="Genomic_DNA"/>
</dbReference>